<comment type="similarity">
    <text evidence="2 9">Belongs to the pantothenate synthetase family.</text>
</comment>
<dbReference type="RefSeq" id="WP_110518267.1">
    <property type="nucleotide sequence ID" value="NZ_PDOF01000001.1"/>
</dbReference>
<name>A0A2W0H972_9BACI</name>
<feature type="binding site" evidence="9">
    <location>
        <position position="174"/>
    </location>
    <ligand>
        <name>ATP</name>
        <dbReference type="ChEBI" id="CHEBI:30616"/>
    </ligand>
</feature>
<feature type="binding site" evidence="9">
    <location>
        <position position="59"/>
    </location>
    <ligand>
        <name>beta-alanine</name>
        <dbReference type="ChEBI" id="CHEBI:57966"/>
    </ligand>
</feature>
<dbReference type="PANTHER" id="PTHR21299:SF1">
    <property type="entry name" value="PANTOATE--BETA-ALANINE LIGASE"/>
    <property type="match status" value="1"/>
</dbReference>
<dbReference type="InterPro" id="IPR042176">
    <property type="entry name" value="Pantoate_ligase_C"/>
</dbReference>
<evidence type="ECO:0000256" key="5">
    <source>
        <dbReference type="ARBA" id="ARBA00022655"/>
    </source>
</evidence>
<dbReference type="EMBL" id="PDOF01000001">
    <property type="protein sequence ID" value="PYZ98394.1"/>
    <property type="molecule type" value="Genomic_DNA"/>
</dbReference>
<evidence type="ECO:0000313" key="11">
    <source>
        <dbReference type="Proteomes" id="UP000248066"/>
    </source>
</evidence>
<comment type="function">
    <text evidence="9">Catalyzes the condensation of pantoate with beta-alanine in an ATP-dependent reaction via a pantoyl-adenylate intermediate.</text>
</comment>
<feature type="binding site" evidence="9">
    <location>
        <position position="59"/>
    </location>
    <ligand>
        <name>(R)-pantoate</name>
        <dbReference type="ChEBI" id="CHEBI:15980"/>
    </ligand>
</feature>
<feature type="active site" description="Proton donor" evidence="9">
    <location>
        <position position="35"/>
    </location>
</feature>
<proteinExistence type="inferred from homology"/>
<dbReference type="NCBIfam" id="TIGR00125">
    <property type="entry name" value="cyt_tran_rel"/>
    <property type="match status" value="1"/>
</dbReference>
<dbReference type="PANTHER" id="PTHR21299">
    <property type="entry name" value="CYTIDYLATE KINASE/PANTOATE-BETA-ALANINE LIGASE"/>
    <property type="match status" value="1"/>
</dbReference>
<dbReference type="EC" id="6.3.2.1" evidence="9"/>
<keyword evidence="11" id="KW-1185">Reference proteome</keyword>
<dbReference type="InterPro" id="IPR003721">
    <property type="entry name" value="Pantoate_ligase"/>
</dbReference>
<dbReference type="OrthoDB" id="9773087at2"/>
<dbReference type="GO" id="GO:0015940">
    <property type="term" value="P:pantothenate biosynthetic process"/>
    <property type="evidence" value="ECO:0007669"/>
    <property type="project" value="UniProtKB-UniRule"/>
</dbReference>
<dbReference type="InterPro" id="IPR004821">
    <property type="entry name" value="Cyt_trans-like"/>
</dbReference>
<comment type="subunit">
    <text evidence="9">Homodimer.</text>
</comment>
<sequence length="280" mass="30817">MITARRTEEVRRTRSRIVNQTIGFVPTMGFLHEGHLSLIRRAKQDCGFVVVSIFVNPLQFGAGEDYDTYPRNEKNDLNLAQEAGADLVFLPGPDEMYPKPMSSSIRVEKGTDILCGASRPGHFDGVVAVVTKLFNIVQPDFAYFGQKDAQQAAIIETMVQDYHIPVTIVTSPTVREPDGLAKSSRNVNLTAEERKKAPAVYRSLEAAVDQMLSGEDVKDVLAVCSSRIAAETGGQVDYVELCTWPELKRAGQVKAGEPLLLACAVRFSKVRLIDNIIFTA</sequence>
<gene>
    <name evidence="9" type="primary">panC</name>
    <name evidence="10" type="ORF">CR205_07315</name>
</gene>
<dbReference type="UniPathway" id="UPA00028">
    <property type="reaction ID" value="UER00005"/>
</dbReference>
<evidence type="ECO:0000256" key="1">
    <source>
        <dbReference type="ARBA" id="ARBA00004990"/>
    </source>
</evidence>
<dbReference type="GO" id="GO:0004592">
    <property type="term" value="F:pantoate-beta-alanine ligase activity"/>
    <property type="evidence" value="ECO:0007669"/>
    <property type="project" value="UniProtKB-UniRule"/>
</dbReference>
<evidence type="ECO:0000313" key="10">
    <source>
        <dbReference type="EMBL" id="PYZ98394.1"/>
    </source>
</evidence>
<evidence type="ECO:0000256" key="4">
    <source>
        <dbReference type="ARBA" id="ARBA00022598"/>
    </source>
</evidence>
<dbReference type="Pfam" id="PF02569">
    <property type="entry name" value="Pantoate_ligase"/>
    <property type="match status" value="1"/>
</dbReference>
<dbReference type="AlphaFoldDB" id="A0A2W0H972"/>
<keyword evidence="5 9" id="KW-0566">Pantothenate biosynthesis</keyword>
<dbReference type="GO" id="GO:0005524">
    <property type="term" value="F:ATP binding"/>
    <property type="evidence" value="ECO:0007669"/>
    <property type="project" value="UniProtKB-KW"/>
</dbReference>
<keyword evidence="3 9" id="KW-0963">Cytoplasm</keyword>
<accession>A0A2W0H972</accession>
<evidence type="ECO:0000256" key="6">
    <source>
        <dbReference type="ARBA" id="ARBA00022741"/>
    </source>
</evidence>
<feature type="binding site" evidence="9">
    <location>
        <begin position="28"/>
        <end position="35"/>
    </location>
    <ligand>
        <name>ATP</name>
        <dbReference type="ChEBI" id="CHEBI:30616"/>
    </ligand>
</feature>
<dbReference type="CDD" id="cd00560">
    <property type="entry name" value="PanC"/>
    <property type="match status" value="1"/>
</dbReference>
<keyword evidence="4 9" id="KW-0436">Ligase</keyword>
<dbReference type="InterPro" id="IPR014729">
    <property type="entry name" value="Rossmann-like_a/b/a_fold"/>
</dbReference>
<evidence type="ECO:0000256" key="8">
    <source>
        <dbReference type="ARBA" id="ARBA00048258"/>
    </source>
</evidence>
<evidence type="ECO:0000256" key="9">
    <source>
        <dbReference type="HAMAP-Rule" id="MF_00158"/>
    </source>
</evidence>
<evidence type="ECO:0000256" key="2">
    <source>
        <dbReference type="ARBA" id="ARBA00009256"/>
    </source>
</evidence>
<dbReference type="NCBIfam" id="TIGR00018">
    <property type="entry name" value="panC"/>
    <property type="match status" value="1"/>
</dbReference>
<comment type="catalytic activity">
    <reaction evidence="8 9">
        <text>(R)-pantoate + beta-alanine + ATP = (R)-pantothenate + AMP + diphosphate + H(+)</text>
        <dbReference type="Rhea" id="RHEA:10912"/>
        <dbReference type="ChEBI" id="CHEBI:15378"/>
        <dbReference type="ChEBI" id="CHEBI:15980"/>
        <dbReference type="ChEBI" id="CHEBI:29032"/>
        <dbReference type="ChEBI" id="CHEBI:30616"/>
        <dbReference type="ChEBI" id="CHEBI:33019"/>
        <dbReference type="ChEBI" id="CHEBI:57966"/>
        <dbReference type="ChEBI" id="CHEBI:456215"/>
        <dbReference type="EC" id="6.3.2.1"/>
    </reaction>
</comment>
<dbReference type="Proteomes" id="UP000248066">
    <property type="component" value="Unassembled WGS sequence"/>
</dbReference>
<dbReference type="SUPFAM" id="SSF52374">
    <property type="entry name" value="Nucleotidylyl transferase"/>
    <property type="match status" value="1"/>
</dbReference>
<protein>
    <recommendedName>
        <fullName evidence="9">Pantothenate synthetase</fullName>
        <shortName evidence="9">PS</shortName>
        <ecNumber evidence="9">6.3.2.1</ecNumber>
    </recommendedName>
    <alternativeName>
        <fullName evidence="9">Pantoate--beta-alanine ligase</fullName>
    </alternativeName>
    <alternativeName>
        <fullName evidence="9">Pantoate-activating enzyme</fullName>
    </alternativeName>
</protein>
<comment type="subcellular location">
    <subcellularLocation>
        <location evidence="9">Cytoplasm</location>
    </subcellularLocation>
</comment>
<evidence type="ECO:0000256" key="3">
    <source>
        <dbReference type="ARBA" id="ARBA00022490"/>
    </source>
</evidence>
<organism evidence="10 11">
    <name type="scientific">Alteribacter lacisalsi</name>
    <dbReference type="NCBI Taxonomy" id="2045244"/>
    <lineage>
        <taxon>Bacteria</taxon>
        <taxon>Bacillati</taxon>
        <taxon>Bacillota</taxon>
        <taxon>Bacilli</taxon>
        <taxon>Bacillales</taxon>
        <taxon>Bacillaceae</taxon>
        <taxon>Alteribacter</taxon>
    </lineage>
</organism>
<dbReference type="Gene3D" id="3.30.1300.10">
    <property type="entry name" value="Pantoate-beta-alanine ligase, C-terminal domain"/>
    <property type="match status" value="1"/>
</dbReference>
<comment type="pathway">
    <text evidence="1 9">Cofactor biosynthesis; (R)-pantothenate biosynthesis; (R)-pantothenate from (R)-pantoate and beta-alanine: step 1/1.</text>
</comment>
<reference evidence="10 11" key="1">
    <citation type="submission" date="2017-10" db="EMBL/GenBank/DDBJ databases">
        <title>Bacillus sp. nov., a halophilic bacterium isolated from a Yangshapao Lake.</title>
        <authorList>
            <person name="Wang H."/>
        </authorList>
    </citation>
    <scope>NUCLEOTIDE SEQUENCE [LARGE SCALE GENOMIC DNA]</scope>
    <source>
        <strain evidence="10 11">YSP-3</strain>
    </source>
</reference>
<comment type="miscellaneous">
    <text evidence="9">The reaction proceeds by a bi uni uni bi ping pong mechanism.</text>
</comment>
<feature type="binding site" evidence="9">
    <location>
        <begin position="145"/>
        <end position="148"/>
    </location>
    <ligand>
        <name>ATP</name>
        <dbReference type="ChEBI" id="CHEBI:30616"/>
    </ligand>
</feature>
<comment type="caution">
    <text evidence="10">The sequence shown here is derived from an EMBL/GenBank/DDBJ whole genome shotgun (WGS) entry which is preliminary data.</text>
</comment>
<feature type="binding site" evidence="9">
    <location>
        <position position="151"/>
    </location>
    <ligand>
        <name>(R)-pantoate</name>
        <dbReference type="ChEBI" id="CHEBI:15980"/>
    </ligand>
</feature>
<keyword evidence="6 9" id="KW-0547">Nucleotide-binding</keyword>
<dbReference type="GO" id="GO:0005829">
    <property type="term" value="C:cytosol"/>
    <property type="evidence" value="ECO:0007669"/>
    <property type="project" value="TreeGrafter"/>
</dbReference>
<dbReference type="HAMAP" id="MF_00158">
    <property type="entry name" value="PanC"/>
    <property type="match status" value="1"/>
</dbReference>
<dbReference type="FunFam" id="3.40.50.620:FF:000013">
    <property type="entry name" value="Pantothenate synthetase"/>
    <property type="match status" value="1"/>
</dbReference>
<dbReference type="Gene3D" id="3.40.50.620">
    <property type="entry name" value="HUPs"/>
    <property type="match status" value="1"/>
</dbReference>
<feature type="binding site" evidence="9">
    <location>
        <begin position="182"/>
        <end position="185"/>
    </location>
    <ligand>
        <name>ATP</name>
        <dbReference type="ChEBI" id="CHEBI:30616"/>
    </ligand>
</feature>
<keyword evidence="7 9" id="KW-0067">ATP-binding</keyword>
<evidence type="ECO:0000256" key="7">
    <source>
        <dbReference type="ARBA" id="ARBA00022840"/>
    </source>
</evidence>